<keyword evidence="4" id="KW-1185">Reference proteome</keyword>
<evidence type="ECO:0000313" key="4">
    <source>
        <dbReference type="Proteomes" id="UP000295601"/>
    </source>
</evidence>
<reference evidence="3 4" key="1">
    <citation type="submission" date="2019-03" db="EMBL/GenBank/DDBJ databases">
        <title>Genomic analyses of the natural microbiome of Caenorhabditis elegans.</title>
        <authorList>
            <person name="Samuel B."/>
        </authorList>
    </citation>
    <scope>NUCLEOTIDE SEQUENCE [LARGE SCALE GENOMIC DNA]</scope>
    <source>
        <strain evidence="3 4">JUb18</strain>
    </source>
</reference>
<gene>
    <name evidence="3" type="ORF">EDF62_1785</name>
</gene>
<dbReference type="OrthoDB" id="4965215at2"/>
<keyword evidence="2" id="KW-0812">Transmembrane</keyword>
<comment type="caution">
    <text evidence="3">The sequence shown here is derived from an EMBL/GenBank/DDBJ whole genome shotgun (WGS) entry which is preliminary data.</text>
</comment>
<keyword evidence="2" id="KW-0472">Membrane</keyword>
<name>A0A4R6RZJ3_9MICO</name>
<evidence type="ECO:0000256" key="2">
    <source>
        <dbReference type="SAM" id="Phobius"/>
    </source>
</evidence>
<dbReference type="EMBL" id="SNYA01000004">
    <property type="protein sequence ID" value="TDP92570.1"/>
    <property type="molecule type" value="Genomic_DNA"/>
</dbReference>
<keyword evidence="2" id="KW-1133">Transmembrane helix</keyword>
<protein>
    <submittedName>
        <fullName evidence="3">Sporulation protein YtfJ</fullName>
    </submittedName>
</protein>
<evidence type="ECO:0000313" key="3">
    <source>
        <dbReference type="EMBL" id="TDP92570.1"/>
    </source>
</evidence>
<evidence type="ECO:0000256" key="1">
    <source>
        <dbReference type="SAM" id="MobiDB-lite"/>
    </source>
</evidence>
<dbReference type="AlphaFoldDB" id="A0A4R6RZJ3"/>
<feature type="region of interest" description="Disordered" evidence="1">
    <location>
        <begin position="48"/>
        <end position="69"/>
    </location>
</feature>
<organism evidence="3 4">
    <name type="scientific">Leucobacter luti</name>
    <dbReference type="NCBI Taxonomy" id="340320"/>
    <lineage>
        <taxon>Bacteria</taxon>
        <taxon>Bacillati</taxon>
        <taxon>Actinomycetota</taxon>
        <taxon>Actinomycetes</taxon>
        <taxon>Micrococcales</taxon>
        <taxon>Microbacteriaceae</taxon>
        <taxon>Leucobacter</taxon>
    </lineage>
</organism>
<sequence length="117" mass="11618">MASLTKQLADTVTQVGVHSAYGEPVETGGTTIMPVATTWYGFGAGEGAGAGGVSEEAAQGEGSGGGGGGISIPVGAYVTRDGATRFEPNVVALLVVGAPFVWVAGRALARVIRALKR</sequence>
<dbReference type="Proteomes" id="UP000295601">
    <property type="component" value="Unassembled WGS sequence"/>
</dbReference>
<accession>A0A4R6RZJ3</accession>
<feature type="transmembrane region" description="Helical" evidence="2">
    <location>
        <begin position="90"/>
        <end position="109"/>
    </location>
</feature>
<proteinExistence type="predicted"/>
<dbReference type="RefSeq" id="WP_133616726.1">
    <property type="nucleotide sequence ID" value="NZ_SNYA01000004.1"/>
</dbReference>